<dbReference type="InterPro" id="IPR039257">
    <property type="entry name" value="BTLA"/>
</dbReference>
<protein>
    <submittedName>
        <fullName evidence="3">Uncharacterized protein</fullName>
    </submittedName>
</protein>
<keyword evidence="2" id="KW-1133">Transmembrane helix</keyword>
<dbReference type="Proteomes" id="UP000829720">
    <property type="component" value="Unassembled WGS sequence"/>
</dbReference>
<keyword evidence="2" id="KW-0812">Transmembrane</keyword>
<name>A0A8T3DRR5_9TELE</name>
<dbReference type="AlphaFoldDB" id="A0A8T3DRR5"/>
<dbReference type="OrthoDB" id="9947981at2759"/>
<dbReference type="GO" id="GO:0002768">
    <property type="term" value="P:immune response-regulating cell surface receptor signaling pathway"/>
    <property type="evidence" value="ECO:0007669"/>
    <property type="project" value="InterPro"/>
</dbReference>
<proteinExistence type="predicted"/>
<keyword evidence="2" id="KW-0472">Membrane</keyword>
<dbReference type="PANTHER" id="PTHR37996">
    <property type="entry name" value="B- AND T-LYMPHOCYTE ATTENUATOR"/>
    <property type="match status" value="1"/>
</dbReference>
<reference evidence="3" key="1">
    <citation type="submission" date="2021-01" db="EMBL/GenBank/DDBJ databases">
        <authorList>
            <person name="Zahm M."/>
            <person name="Roques C."/>
            <person name="Cabau C."/>
            <person name="Klopp C."/>
            <person name="Donnadieu C."/>
            <person name="Jouanno E."/>
            <person name="Lampietro C."/>
            <person name="Louis A."/>
            <person name="Herpin A."/>
            <person name="Echchiki A."/>
            <person name="Berthelot C."/>
            <person name="Parey E."/>
            <person name="Roest-Crollius H."/>
            <person name="Braasch I."/>
            <person name="Postlethwait J."/>
            <person name="Bobe J."/>
            <person name="Montfort J."/>
            <person name="Bouchez O."/>
            <person name="Begum T."/>
            <person name="Mejri S."/>
            <person name="Adams A."/>
            <person name="Chen W.-J."/>
            <person name="Guiguen Y."/>
        </authorList>
    </citation>
    <scope>NUCLEOTIDE SEQUENCE</scope>
    <source>
        <tissue evidence="3">Blood</tissue>
    </source>
</reference>
<evidence type="ECO:0000256" key="2">
    <source>
        <dbReference type="SAM" id="Phobius"/>
    </source>
</evidence>
<dbReference type="GO" id="GO:0038023">
    <property type="term" value="F:signaling receptor activity"/>
    <property type="evidence" value="ECO:0007669"/>
    <property type="project" value="InterPro"/>
</dbReference>
<dbReference type="GO" id="GO:0005886">
    <property type="term" value="C:plasma membrane"/>
    <property type="evidence" value="ECO:0007669"/>
    <property type="project" value="InterPro"/>
</dbReference>
<feature type="compositionally biased region" description="Polar residues" evidence="1">
    <location>
        <begin position="142"/>
        <end position="151"/>
    </location>
</feature>
<evidence type="ECO:0000313" key="4">
    <source>
        <dbReference type="Proteomes" id="UP000829720"/>
    </source>
</evidence>
<dbReference type="EMBL" id="JAERUA010000005">
    <property type="protein sequence ID" value="KAI1899781.1"/>
    <property type="molecule type" value="Genomic_DNA"/>
</dbReference>
<feature type="region of interest" description="Disordered" evidence="1">
    <location>
        <begin position="87"/>
        <end position="206"/>
    </location>
</feature>
<comment type="caution">
    <text evidence="3">The sequence shown here is derived from an EMBL/GenBank/DDBJ whole genome shotgun (WGS) entry which is preliminary data.</text>
</comment>
<feature type="compositionally biased region" description="Basic residues" evidence="1">
    <location>
        <begin position="179"/>
        <end position="188"/>
    </location>
</feature>
<feature type="region of interest" description="Disordered" evidence="1">
    <location>
        <begin position="30"/>
        <end position="51"/>
    </location>
</feature>
<feature type="transmembrane region" description="Helical" evidence="2">
    <location>
        <begin position="57"/>
        <end position="81"/>
    </location>
</feature>
<sequence length="245" mass="26495">MNDSGLYRCEIKGNVSSMVGHSINVTVTAVRDHGQSEPNETTTTAPAGGPDPHPEDWLLYVYAAIGILGLIVTGVMIFCVLRRKGMKRSPGSKQSPAGQQTQNHTRAGRQSSVPLNKDEVPLTSHQASQPPDLPDRPRSVRLPQTQPSSPQYECVYDNAPARTPAHAPALSPAPAPARRSTRTKRTPTKKAPPPSGGIYDNEREEPDTSIVYAALNHQVARKGPTPAQAHIPMEEFTEYAAIRVS</sequence>
<gene>
    <name evidence="3" type="ORF">AGOR_G00065280</name>
</gene>
<organism evidence="3 4">
    <name type="scientific">Albula goreensis</name>
    <dbReference type="NCBI Taxonomy" id="1534307"/>
    <lineage>
        <taxon>Eukaryota</taxon>
        <taxon>Metazoa</taxon>
        <taxon>Chordata</taxon>
        <taxon>Craniata</taxon>
        <taxon>Vertebrata</taxon>
        <taxon>Euteleostomi</taxon>
        <taxon>Actinopterygii</taxon>
        <taxon>Neopterygii</taxon>
        <taxon>Teleostei</taxon>
        <taxon>Albuliformes</taxon>
        <taxon>Albulidae</taxon>
        <taxon>Albula</taxon>
    </lineage>
</organism>
<keyword evidence="4" id="KW-1185">Reference proteome</keyword>
<accession>A0A8T3DRR5</accession>
<feature type="compositionally biased region" description="Low complexity" evidence="1">
    <location>
        <begin position="163"/>
        <end position="178"/>
    </location>
</feature>
<feature type="compositionally biased region" description="Low complexity" evidence="1">
    <location>
        <begin position="41"/>
        <end position="50"/>
    </location>
</feature>
<evidence type="ECO:0000313" key="3">
    <source>
        <dbReference type="EMBL" id="KAI1899781.1"/>
    </source>
</evidence>
<dbReference type="PANTHER" id="PTHR37996:SF1">
    <property type="entry name" value="B- AND T-LYMPHOCYTE ATTENUATOR"/>
    <property type="match status" value="1"/>
</dbReference>
<evidence type="ECO:0000256" key="1">
    <source>
        <dbReference type="SAM" id="MobiDB-lite"/>
    </source>
</evidence>
<feature type="compositionally biased region" description="Polar residues" evidence="1">
    <location>
        <begin position="91"/>
        <end position="114"/>
    </location>
</feature>